<dbReference type="EMBL" id="JBHRSA010000056">
    <property type="protein sequence ID" value="MFC3041606.1"/>
    <property type="molecule type" value="Genomic_DNA"/>
</dbReference>
<protein>
    <submittedName>
        <fullName evidence="1">Uncharacterized protein</fullName>
    </submittedName>
</protein>
<dbReference type="Proteomes" id="UP001595279">
    <property type="component" value="Unassembled WGS sequence"/>
</dbReference>
<reference evidence="2" key="1">
    <citation type="journal article" date="2019" name="Int. J. Syst. Evol. Microbiol.">
        <title>The Global Catalogue of Microorganisms (GCM) 10K type strain sequencing project: providing services to taxonomists for standard genome sequencing and annotation.</title>
        <authorList>
            <consortium name="The Broad Institute Genomics Platform"/>
            <consortium name="The Broad Institute Genome Sequencing Center for Infectious Disease"/>
            <person name="Wu L."/>
            <person name="Ma J."/>
        </authorList>
    </citation>
    <scope>NUCLEOTIDE SEQUENCE [LARGE SCALE GENOMIC DNA]</scope>
    <source>
        <strain evidence="2">KCTC 13128</strain>
    </source>
</reference>
<organism evidence="1 2">
    <name type="scientific">Virgibacillus xinjiangensis</name>
    <dbReference type="NCBI Taxonomy" id="393090"/>
    <lineage>
        <taxon>Bacteria</taxon>
        <taxon>Bacillati</taxon>
        <taxon>Bacillota</taxon>
        <taxon>Bacilli</taxon>
        <taxon>Bacillales</taxon>
        <taxon>Bacillaceae</taxon>
        <taxon>Virgibacillus</taxon>
    </lineage>
</organism>
<comment type="caution">
    <text evidence="1">The sequence shown here is derived from an EMBL/GenBank/DDBJ whole genome shotgun (WGS) entry which is preliminary data.</text>
</comment>
<evidence type="ECO:0000313" key="2">
    <source>
        <dbReference type="Proteomes" id="UP001595279"/>
    </source>
</evidence>
<name>A0ABV7CYL0_9BACI</name>
<sequence length="74" mass="8964">MIAENQHAYPTYEILRELKSITRHTHSERSLNKELQTFQPEIQKRILQAMKVLLADELAYVISIENMRRYRENY</sequence>
<proteinExistence type="predicted"/>
<gene>
    <name evidence="1" type="ORF">ACFOGI_15270</name>
</gene>
<keyword evidence="2" id="KW-1185">Reference proteome</keyword>
<dbReference type="RefSeq" id="WP_390274401.1">
    <property type="nucleotide sequence ID" value="NZ_JBHRSA010000056.1"/>
</dbReference>
<accession>A0ABV7CYL0</accession>
<evidence type="ECO:0000313" key="1">
    <source>
        <dbReference type="EMBL" id="MFC3041606.1"/>
    </source>
</evidence>